<dbReference type="CDD" id="cd01949">
    <property type="entry name" value="GGDEF"/>
    <property type="match status" value="1"/>
</dbReference>
<evidence type="ECO:0000256" key="1">
    <source>
        <dbReference type="ARBA" id="ARBA00012528"/>
    </source>
</evidence>
<keyword evidence="3" id="KW-0472">Membrane</keyword>
<dbReference type="OrthoDB" id="9812260at2"/>
<dbReference type="FunFam" id="3.30.70.270:FF:000001">
    <property type="entry name" value="Diguanylate cyclase domain protein"/>
    <property type="match status" value="1"/>
</dbReference>
<gene>
    <name evidence="5" type="ORF">DEM27_23820</name>
</gene>
<proteinExistence type="predicted"/>
<dbReference type="GO" id="GO:1902201">
    <property type="term" value="P:negative regulation of bacterial-type flagellum-dependent cell motility"/>
    <property type="evidence" value="ECO:0007669"/>
    <property type="project" value="TreeGrafter"/>
</dbReference>
<dbReference type="Gene3D" id="3.30.70.270">
    <property type="match status" value="1"/>
</dbReference>
<accession>A0A2U2DKW9</accession>
<dbReference type="SMART" id="SM00267">
    <property type="entry name" value="GGDEF"/>
    <property type="match status" value="1"/>
</dbReference>
<keyword evidence="3" id="KW-0812">Transmembrane</keyword>
<dbReference type="SUPFAM" id="SSF55073">
    <property type="entry name" value="Nucleotide cyclase"/>
    <property type="match status" value="1"/>
</dbReference>
<keyword evidence="3" id="KW-1133">Transmembrane helix</keyword>
<sequence length="213" mass="23592">MVENSGSTASQYLDSKYALFSQSLSAILLIAIDLTLLMVLMRDTVEAANSIAEIDPLSQVHNRGGFNERAKLALERSQKRRHEVAFLLFDLDHFKLINDRFGHATGDRVIEKFGEILRLVISDRNVAGRIGGEEFAVLLENLTAPAARDVAETIRLALANTRFDEPDLHATVSIGIAMAEPFESLHTLCEKADIALYRAKRSGRNRTAVTEPT</sequence>
<dbReference type="PANTHER" id="PTHR45138">
    <property type="entry name" value="REGULATORY COMPONENTS OF SENSORY TRANSDUCTION SYSTEM"/>
    <property type="match status" value="1"/>
</dbReference>
<dbReference type="EC" id="2.7.7.65" evidence="1"/>
<dbReference type="AlphaFoldDB" id="A0A2U2DKW9"/>
<dbReference type="Pfam" id="PF00990">
    <property type="entry name" value="GGDEF"/>
    <property type="match status" value="1"/>
</dbReference>
<dbReference type="PROSITE" id="PS50887">
    <property type="entry name" value="GGDEF"/>
    <property type="match status" value="1"/>
</dbReference>
<dbReference type="GO" id="GO:0043709">
    <property type="term" value="P:cell adhesion involved in single-species biofilm formation"/>
    <property type="evidence" value="ECO:0007669"/>
    <property type="project" value="TreeGrafter"/>
</dbReference>
<dbReference type="InterPro" id="IPR050469">
    <property type="entry name" value="Diguanylate_Cyclase"/>
</dbReference>
<feature type="domain" description="GGDEF" evidence="4">
    <location>
        <begin position="82"/>
        <end position="212"/>
    </location>
</feature>
<reference evidence="5 6" key="1">
    <citation type="submission" date="2018-05" db="EMBL/GenBank/DDBJ databases">
        <title>The draft genome of strain NS-104.</title>
        <authorList>
            <person name="Hang P."/>
            <person name="Jiang J."/>
        </authorList>
    </citation>
    <scope>NUCLEOTIDE SEQUENCE [LARGE SCALE GENOMIC DNA]</scope>
    <source>
        <strain evidence="5 6">NS-104</strain>
    </source>
</reference>
<dbReference type="GO" id="GO:0052621">
    <property type="term" value="F:diguanylate cyclase activity"/>
    <property type="evidence" value="ECO:0007669"/>
    <property type="project" value="UniProtKB-EC"/>
</dbReference>
<evidence type="ECO:0000313" key="6">
    <source>
        <dbReference type="Proteomes" id="UP000245252"/>
    </source>
</evidence>
<dbReference type="PANTHER" id="PTHR45138:SF9">
    <property type="entry name" value="DIGUANYLATE CYCLASE DGCM-RELATED"/>
    <property type="match status" value="1"/>
</dbReference>
<dbReference type="EMBL" id="QFBC01000013">
    <property type="protein sequence ID" value="PWE53942.1"/>
    <property type="molecule type" value="Genomic_DNA"/>
</dbReference>
<protein>
    <recommendedName>
        <fullName evidence="1">diguanylate cyclase</fullName>
        <ecNumber evidence="1">2.7.7.65</ecNumber>
    </recommendedName>
</protein>
<evidence type="ECO:0000259" key="4">
    <source>
        <dbReference type="PROSITE" id="PS50887"/>
    </source>
</evidence>
<dbReference type="Proteomes" id="UP000245252">
    <property type="component" value="Unassembled WGS sequence"/>
</dbReference>
<evidence type="ECO:0000256" key="2">
    <source>
        <dbReference type="ARBA" id="ARBA00034247"/>
    </source>
</evidence>
<comment type="catalytic activity">
    <reaction evidence="2">
        <text>2 GTP = 3',3'-c-di-GMP + 2 diphosphate</text>
        <dbReference type="Rhea" id="RHEA:24898"/>
        <dbReference type="ChEBI" id="CHEBI:33019"/>
        <dbReference type="ChEBI" id="CHEBI:37565"/>
        <dbReference type="ChEBI" id="CHEBI:58805"/>
        <dbReference type="EC" id="2.7.7.65"/>
    </reaction>
</comment>
<dbReference type="InterPro" id="IPR043128">
    <property type="entry name" value="Rev_trsase/Diguanyl_cyclase"/>
</dbReference>
<name>A0A2U2DKW9_9HYPH</name>
<dbReference type="NCBIfam" id="TIGR00254">
    <property type="entry name" value="GGDEF"/>
    <property type="match status" value="1"/>
</dbReference>
<dbReference type="InterPro" id="IPR000160">
    <property type="entry name" value="GGDEF_dom"/>
</dbReference>
<organism evidence="5 6">
    <name type="scientific">Metarhizobium album</name>
    <dbReference type="NCBI Taxonomy" id="2182425"/>
    <lineage>
        <taxon>Bacteria</taxon>
        <taxon>Pseudomonadati</taxon>
        <taxon>Pseudomonadota</taxon>
        <taxon>Alphaproteobacteria</taxon>
        <taxon>Hyphomicrobiales</taxon>
        <taxon>Rhizobiaceae</taxon>
        <taxon>Metarhizobium</taxon>
    </lineage>
</organism>
<evidence type="ECO:0000313" key="5">
    <source>
        <dbReference type="EMBL" id="PWE53942.1"/>
    </source>
</evidence>
<dbReference type="InterPro" id="IPR029787">
    <property type="entry name" value="Nucleotide_cyclase"/>
</dbReference>
<evidence type="ECO:0000256" key="3">
    <source>
        <dbReference type="SAM" id="Phobius"/>
    </source>
</evidence>
<feature type="transmembrane region" description="Helical" evidence="3">
    <location>
        <begin position="20"/>
        <end position="40"/>
    </location>
</feature>
<dbReference type="RefSeq" id="WP_109460738.1">
    <property type="nucleotide sequence ID" value="NZ_QFBC01000013.1"/>
</dbReference>
<dbReference type="GO" id="GO:0005886">
    <property type="term" value="C:plasma membrane"/>
    <property type="evidence" value="ECO:0007669"/>
    <property type="project" value="TreeGrafter"/>
</dbReference>
<keyword evidence="6" id="KW-1185">Reference proteome</keyword>
<comment type="caution">
    <text evidence="5">The sequence shown here is derived from an EMBL/GenBank/DDBJ whole genome shotgun (WGS) entry which is preliminary data.</text>
</comment>